<dbReference type="EMBL" id="SRYE01000001">
    <property type="protein sequence ID" value="TGY63134.1"/>
    <property type="molecule type" value="Genomic_DNA"/>
</dbReference>
<comment type="caution">
    <text evidence="1">The sequence shown here is derived from an EMBL/GenBank/DDBJ whole genome shotgun (WGS) entry which is preliminary data.</text>
</comment>
<organism evidence="1 2">
    <name type="scientific">Muricaecibacterium torontonense</name>
    <dbReference type="NCBI Taxonomy" id="3032871"/>
    <lineage>
        <taxon>Bacteria</taxon>
        <taxon>Bacillati</taxon>
        <taxon>Actinomycetota</taxon>
        <taxon>Coriobacteriia</taxon>
        <taxon>Coriobacteriales</taxon>
        <taxon>Atopobiaceae</taxon>
        <taxon>Muricaecibacterium</taxon>
    </lineage>
</organism>
<gene>
    <name evidence="1" type="ORF">E5334_01085</name>
</gene>
<sequence length="81" mass="9129">MNKPLKLIVASGFVVGMGYAAYHYLLTPEARENFKATVSKAIDLGKSMTEKMGESEESRKEAVRLEANQAWIAQQWEKMGY</sequence>
<evidence type="ECO:0000313" key="1">
    <source>
        <dbReference type="EMBL" id="TGY63134.1"/>
    </source>
</evidence>
<protein>
    <submittedName>
        <fullName evidence="1">Uncharacterized protein</fullName>
    </submittedName>
</protein>
<accession>A0A4S2F710</accession>
<dbReference type="RefSeq" id="WP_136011759.1">
    <property type="nucleotide sequence ID" value="NZ_SRYE01000001.1"/>
</dbReference>
<dbReference type="OrthoDB" id="3183694at2"/>
<proteinExistence type="predicted"/>
<keyword evidence="2" id="KW-1185">Reference proteome</keyword>
<dbReference type="Proteomes" id="UP000310263">
    <property type="component" value="Unassembled WGS sequence"/>
</dbReference>
<name>A0A4S2F710_9ACTN</name>
<dbReference type="AlphaFoldDB" id="A0A4S2F710"/>
<reference evidence="1 2" key="1">
    <citation type="submission" date="2019-04" db="EMBL/GenBank/DDBJ databases">
        <title>Microbes associate with the intestines of laboratory mice.</title>
        <authorList>
            <person name="Navarre W."/>
            <person name="Wong E."/>
            <person name="Huang K."/>
            <person name="Tropini C."/>
            <person name="Ng K."/>
            <person name="Yu B."/>
        </authorList>
    </citation>
    <scope>NUCLEOTIDE SEQUENCE [LARGE SCALE GENOMIC DNA]</scope>
    <source>
        <strain evidence="1 2">NM07_P-09</strain>
    </source>
</reference>
<evidence type="ECO:0000313" key="2">
    <source>
        <dbReference type="Proteomes" id="UP000310263"/>
    </source>
</evidence>